<dbReference type="Pfam" id="PF26585">
    <property type="entry name" value="STX17_N"/>
    <property type="match status" value="1"/>
</dbReference>
<dbReference type="PANTHER" id="PTHR19957">
    <property type="entry name" value="SYNTAXIN"/>
    <property type="match status" value="1"/>
</dbReference>
<dbReference type="InterPro" id="IPR059001">
    <property type="entry name" value="STX17_N"/>
</dbReference>
<evidence type="ECO:0000313" key="6">
    <source>
        <dbReference type="Proteomes" id="UP000694388"/>
    </source>
</evidence>
<reference evidence="5" key="2">
    <citation type="submission" date="2025-09" db="UniProtKB">
        <authorList>
            <consortium name="Ensembl"/>
        </authorList>
    </citation>
    <scope>IDENTIFICATION</scope>
</reference>
<dbReference type="GO" id="GO:0048278">
    <property type="term" value="P:vesicle docking"/>
    <property type="evidence" value="ECO:0007669"/>
    <property type="project" value="TreeGrafter"/>
</dbReference>
<dbReference type="AlphaFoldDB" id="A0A8C4QU87"/>
<evidence type="ECO:0000259" key="4">
    <source>
        <dbReference type="PROSITE" id="PS50192"/>
    </source>
</evidence>
<organism evidence="5 6">
    <name type="scientific">Eptatretus burgeri</name>
    <name type="common">Inshore hagfish</name>
    <dbReference type="NCBI Taxonomy" id="7764"/>
    <lineage>
        <taxon>Eukaryota</taxon>
        <taxon>Metazoa</taxon>
        <taxon>Chordata</taxon>
        <taxon>Craniata</taxon>
        <taxon>Vertebrata</taxon>
        <taxon>Cyclostomata</taxon>
        <taxon>Myxini</taxon>
        <taxon>Myxiniformes</taxon>
        <taxon>Myxinidae</taxon>
        <taxon>Eptatretinae</taxon>
        <taxon>Eptatretus</taxon>
    </lineage>
</organism>
<keyword evidence="3" id="KW-0472">Membrane</keyword>
<keyword evidence="3" id="KW-1133">Transmembrane helix</keyword>
<dbReference type="GO" id="GO:0006887">
    <property type="term" value="P:exocytosis"/>
    <property type="evidence" value="ECO:0007669"/>
    <property type="project" value="TreeGrafter"/>
</dbReference>
<protein>
    <submittedName>
        <fullName evidence="5">Syntaxin 17</fullName>
    </submittedName>
</protein>
<keyword evidence="6" id="KW-1185">Reference proteome</keyword>
<dbReference type="PANTHER" id="PTHR19957:SF139">
    <property type="entry name" value="SYNTAXIN-17"/>
    <property type="match status" value="1"/>
</dbReference>
<dbReference type="SUPFAM" id="SSF58038">
    <property type="entry name" value="SNARE fusion complex"/>
    <property type="match status" value="1"/>
</dbReference>
<keyword evidence="1 2" id="KW-0175">Coiled coil</keyword>
<dbReference type="SMART" id="SM00397">
    <property type="entry name" value="t_SNARE"/>
    <property type="match status" value="1"/>
</dbReference>
<dbReference type="GO" id="GO:0005886">
    <property type="term" value="C:plasma membrane"/>
    <property type="evidence" value="ECO:0007669"/>
    <property type="project" value="TreeGrafter"/>
</dbReference>
<sequence>MQDNTNVLSLHRLEPVVNKFIKVAIPTDLERLDKHRMNMEKQLQHNLRELESLRIRLRAIDQPTFDDRVRLTQDRAATVVQDFLALHKAMQQAPGCPNLETSEETMLKSDKANVVLDDATDAAPCGAGAYITECAYQEAQQVQLQVQQQQIEESWEHLAKDLHELDNLVTEFSQLVYVQQETMDSITENVERASDNVAEGTQQLGKAVQGAAAVLPVAGAVLGGAVAGPLGLLAGLKVGGLIAAFGGGLLGFTGGRVIQKHRQKQANQELQKLSSSNASSFSSPS</sequence>
<dbReference type="GO" id="GO:0031201">
    <property type="term" value="C:SNARE complex"/>
    <property type="evidence" value="ECO:0007669"/>
    <property type="project" value="TreeGrafter"/>
</dbReference>
<dbReference type="PROSITE" id="PS50192">
    <property type="entry name" value="T_SNARE"/>
    <property type="match status" value="1"/>
</dbReference>
<dbReference type="OMA" id="HETCANT"/>
<dbReference type="GO" id="GO:0012505">
    <property type="term" value="C:endomembrane system"/>
    <property type="evidence" value="ECO:0007669"/>
    <property type="project" value="TreeGrafter"/>
</dbReference>
<accession>A0A8C4QU87</accession>
<dbReference type="InterPro" id="IPR045242">
    <property type="entry name" value="Syntaxin"/>
</dbReference>
<dbReference type="GO" id="GO:0006886">
    <property type="term" value="P:intracellular protein transport"/>
    <property type="evidence" value="ECO:0007669"/>
    <property type="project" value="TreeGrafter"/>
</dbReference>
<name>A0A8C4QU87_EPTBU</name>
<feature type="transmembrane region" description="Helical" evidence="3">
    <location>
        <begin position="238"/>
        <end position="258"/>
    </location>
</feature>
<feature type="domain" description="T-SNARE coiled-coil homology" evidence="4">
    <location>
        <begin position="145"/>
        <end position="207"/>
    </location>
</feature>
<feature type="coiled-coil region" evidence="2">
    <location>
        <begin position="29"/>
        <end position="56"/>
    </location>
</feature>
<evidence type="ECO:0000256" key="2">
    <source>
        <dbReference type="SAM" id="Coils"/>
    </source>
</evidence>
<evidence type="ECO:0000256" key="3">
    <source>
        <dbReference type="SAM" id="Phobius"/>
    </source>
</evidence>
<dbReference type="GO" id="GO:0000149">
    <property type="term" value="F:SNARE binding"/>
    <property type="evidence" value="ECO:0007669"/>
    <property type="project" value="TreeGrafter"/>
</dbReference>
<dbReference type="GeneTree" id="ENSGT01000000214440"/>
<proteinExistence type="predicted"/>
<dbReference type="GO" id="GO:0005484">
    <property type="term" value="F:SNAP receptor activity"/>
    <property type="evidence" value="ECO:0007669"/>
    <property type="project" value="TreeGrafter"/>
</dbReference>
<dbReference type="GO" id="GO:0000421">
    <property type="term" value="C:autophagosome membrane"/>
    <property type="evidence" value="ECO:0007669"/>
    <property type="project" value="TreeGrafter"/>
</dbReference>
<dbReference type="Proteomes" id="UP000694388">
    <property type="component" value="Unplaced"/>
</dbReference>
<feature type="transmembrane region" description="Helical" evidence="3">
    <location>
        <begin position="211"/>
        <end position="232"/>
    </location>
</feature>
<keyword evidence="3" id="KW-0812">Transmembrane</keyword>
<reference evidence="5" key="1">
    <citation type="submission" date="2025-08" db="UniProtKB">
        <authorList>
            <consortium name="Ensembl"/>
        </authorList>
    </citation>
    <scope>IDENTIFICATION</scope>
</reference>
<evidence type="ECO:0000256" key="1">
    <source>
        <dbReference type="ARBA" id="ARBA00023054"/>
    </source>
</evidence>
<dbReference type="GO" id="GO:0006906">
    <property type="term" value="P:vesicle fusion"/>
    <property type="evidence" value="ECO:0007669"/>
    <property type="project" value="TreeGrafter"/>
</dbReference>
<dbReference type="Gene3D" id="1.20.5.110">
    <property type="match status" value="1"/>
</dbReference>
<dbReference type="InterPro" id="IPR000727">
    <property type="entry name" value="T_SNARE_dom"/>
</dbReference>
<evidence type="ECO:0000313" key="5">
    <source>
        <dbReference type="Ensembl" id="ENSEBUP00000019571.1"/>
    </source>
</evidence>
<dbReference type="Pfam" id="PF05739">
    <property type="entry name" value="SNARE"/>
    <property type="match status" value="1"/>
</dbReference>
<dbReference type="Ensembl" id="ENSEBUT00000020148.1">
    <property type="protein sequence ID" value="ENSEBUP00000019571.1"/>
    <property type="gene ID" value="ENSEBUG00000012146.1"/>
</dbReference>